<dbReference type="InterPro" id="IPR000835">
    <property type="entry name" value="HTH_MarR-typ"/>
</dbReference>
<keyword evidence="6" id="KW-1185">Reference proteome</keyword>
<dbReference type="GO" id="GO:0003677">
    <property type="term" value="F:DNA binding"/>
    <property type="evidence" value="ECO:0007669"/>
    <property type="project" value="UniProtKB-KW"/>
</dbReference>
<feature type="domain" description="HTH marR-type" evidence="4">
    <location>
        <begin position="34"/>
        <end position="151"/>
    </location>
</feature>
<keyword evidence="1" id="KW-0805">Transcription regulation</keyword>
<name>A0A0H4QKI1_9LACO</name>
<evidence type="ECO:0000313" key="6">
    <source>
        <dbReference type="Proteomes" id="UP000036106"/>
    </source>
</evidence>
<dbReference type="STRING" id="1007676.ABM34_06360"/>
<dbReference type="Gene3D" id="1.10.10.10">
    <property type="entry name" value="Winged helix-like DNA-binding domain superfamily/Winged helix DNA-binding domain"/>
    <property type="match status" value="1"/>
</dbReference>
<dbReference type="InterPro" id="IPR036390">
    <property type="entry name" value="WH_DNA-bd_sf"/>
</dbReference>
<gene>
    <name evidence="5" type="ORF">ABM34_06360</name>
</gene>
<dbReference type="SUPFAM" id="SSF46785">
    <property type="entry name" value="Winged helix' DNA-binding domain"/>
    <property type="match status" value="1"/>
</dbReference>
<keyword evidence="2" id="KW-0238">DNA-binding</keyword>
<dbReference type="Pfam" id="PF12802">
    <property type="entry name" value="MarR_2"/>
    <property type="match status" value="1"/>
</dbReference>
<evidence type="ECO:0000313" key="5">
    <source>
        <dbReference type="EMBL" id="AKP68417.1"/>
    </source>
</evidence>
<keyword evidence="3" id="KW-0804">Transcription</keyword>
<dbReference type="Proteomes" id="UP000036106">
    <property type="component" value="Chromosome"/>
</dbReference>
<dbReference type="PATRIC" id="fig|1007676.4.peg.1264"/>
<protein>
    <submittedName>
        <fullName evidence="5">Transcriptional regulator</fullName>
    </submittedName>
</protein>
<dbReference type="KEGG" id="lgn:ABM34_06360"/>
<organism evidence="5 6">
    <name type="scientific">Companilactobacillus ginsenosidimutans</name>
    <dbReference type="NCBI Taxonomy" id="1007676"/>
    <lineage>
        <taxon>Bacteria</taxon>
        <taxon>Bacillati</taxon>
        <taxon>Bacillota</taxon>
        <taxon>Bacilli</taxon>
        <taxon>Lactobacillales</taxon>
        <taxon>Lactobacillaceae</taxon>
        <taxon>Companilactobacillus</taxon>
    </lineage>
</organism>
<evidence type="ECO:0000259" key="4">
    <source>
        <dbReference type="SMART" id="SM00347"/>
    </source>
</evidence>
<evidence type="ECO:0000256" key="2">
    <source>
        <dbReference type="ARBA" id="ARBA00023125"/>
    </source>
</evidence>
<evidence type="ECO:0000256" key="3">
    <source>
        <dbReference type="ARBA" id="ARBA00023163"/>
    </source>
</evidence>
<sequence length="153" mass="17435">MCQHVKLGAHMKNIGYLAQDISILHRQYYKDTREQFNQLELNPTAACILLTIGDYPNITQNHVARQLVVDKGLATREINKMEKLDYLTKQNGVGKTKVLQLTQLGSQVVEKIQKIRTDWWENKFSETGLNSDSPLVSAIETVVESFTAEEEID</sequence>
<accession>A0A0H4QKI1</accession>
<reference evidence="6" key="1">
    <citation type="submission" date="2015-07" db="EMBL/GenBank/DDBJ databases">
        <title>Lactobacillus ginsenosidimutans/EMML 3141/ whole genome sequencing.</title>
        <authorList>
            <person name="Kim M.K."/>
            <person name="Im W.-T."/>
            <person name="Srinivasan S."/>
            <person name="Lee J.-J."/>
        </authorList>
    </citation>
    <scope>NUCLEOTIDE SEQUENCE [LARGE SCALE GENOMIC DNA]</scope>
    <source>
        <strain evidence="6">EMML 3041</strain>
    </source>
</reference>
<dbReference type="PANTHER" id="PTHR42756:SF1">
    <property type="entry name" value="TRANSCRIPTIONAL REPRESSOR OF EMRAB OPERON"/>
    <property type="match status" value="1"/>
</dbReference>
<dbReference type="AlphaFoldDB" id="A0A0H4QKI1"/>
<dbReference type="PANTHER" id="PTHR42756">
    <property type="entry name" value="TRANSCRIPTIONAL REGULATOR, MARR"/>
    <property type="match status" value="1"/>
</dbReference>
<dbReference type="SMART" id="SM00347">
    <property type="entry name" value="HTH_MARR"/>
    <property type="match status" value="1"/>
</dbReference>
<evidence type="ECO:0000256" key="1">
    <source>
        <dbReference type="ARBA" id="ARBA00023015"/>
    </source>
</evidence>
<dbReference type="GO" id="GO:0003700">
    <property type="term" value="F:DNA-binding transcription factor activity"/>
    <property type="evidence" value="ECO:0007669"/>
    <property type="project" value="InterPro"/>
</dbReference>
<proteinExistence type="predicted"/>
<dbReference type="InterPro" id="IPR036388">
    <property type="entry name" value="WH-like_DNA-bd_sf"/>
</dbReference>
<dbReference type="EMBL" id="CP012034">
    <property type="protein sequence ID" value="AKP68417.1"/>
    <property type="molecule type" value="Genomic_DNA"/>
</dbReference>